<protein>
    <submittedName>
        <fullName evidence="1">Uncharacterized protein</fullName>
    </submittedName>
</protein>
<proteinExistence type="predicted"/>
<dbReference type="EMBL" id="GBRH01250044">
    <property type="protein sequence ID" value="JAD47851.1"/>
    <property type="molecule type" value="Transcribed_RNA"/>
</dbReference>
<name>A0A0A9A9T2_ARUDO</name>
<sequence>MSSLILLHMQARERSGNLRNRLGNVFISFLGSSWHCL</sequence>
<reference evidence="1" key="1">
    <citation type="submission" date="2014-09" db="EMBL/GenBank/DDBJ databases">
        <authorList>
            <person name="Magalhaes I.L.F."/>
            <person name="Oliveira U."/>
            <person name="Santos F.R."/>
            <person name="Vidigal T.H.D.A."/>
            <person name="Brescovit A.D."/>
            <person name="Santos A.J."/>
        </authorList>
    </citation>
    <scope>NUCLEOTIDE SEQUENCE</scope>
    <source>
        <tissue evidence="1">Shoot tissue taken approximately 20 cm above the soil surface</tissue>
    </source>
</reference>
<reference evidence="1" key="2">
    <citation type="journal article" date="2015" name="Data Brief">
        <title>Shoot transcriptome of the giant reed, Arundo donax.</title>
        <authorList>
            <person name="Barrero R.A."/>
            <person name="Guerrero F.D."/>
            <person name="Moolhuijzen P."/>
            <person name="Goolsby J.A."/>
            <person name="Tidwell J."/>
            <person name="Bellgard S.E."/>
            <person name="Bellgard M.I."/>
        </authorList>
    </citation>
    <scope>NUCLEOTIDE SEQUENCE</scope>
    <source>
        <tissue evidence="1">Shoot tissue taken approximately 20 cm above the soil surface</tissue>
    </source>
</reference>
<accession>A0A0A9A9T2</accession>
<dbReference type="AlphaFoldDB" id="A0A0A9A9T2"/>
<organism evidence="1">
    <name type="scientific">Arundo donax</name>
    <name type="common">Giant reed</name>
    <name type="synonym">Donax arundinaceus</name>
    <dbReference type="NCBI Taxonomy" id="35708"/>
    <lineage>
        <taxon>Eukaryota</taxon>
        <taxon>Viridiplantae</taxon>
        <taxon>Streptophyta</taxon>
        <taxon>Embryophyta</taxon>
        <taxon>Tracheophyta</taxon>
        <taxon>Spermatophyta</taxon>
        <taxon>Magnoliopsida</taxon>
        <taxon>Liliopsida</taxon>
        <taxon>Poales</taxon>
        <taxon>Poaceae</taxon>
        <taxon>PACMAD clade</taxon>
        <taxon>Arundinoideae</taxon>
        <taxon>Arundineae</taxon>
        <taxon>Arundo</taxon>
    </lineage>
</organism>
<evidence type="ECO:0000313" key="1">
    <source>
        <dbReference type="EMBL" id="JAD47851.1"/>
    </source>
</evidence>